<evidence type="ECO:0000313" key="6">
    <source>
        <dbReference type="Proteomes" id="UP000179243"/>
    </source>
</evidence>
<feature type="chain" id="PRO_5009528796" description="LamG-like jellyroll fold domain-containing protein" evidence="3">
    <location>
        <begin position="22"/>
        <end position="475"/>
    </location>
</feature>
<evidence type="ECO:0000256" key="2">
    <source>
        <dbReference type="ARBA" id="ARBA00023157"/>
    </source>
</evidence>
<dbReference type="PANTHER" id="PTHR47635:SF2">
    <property type="entry name" value="LAMG-LIKE JELLYROLL FOLD DOMAIN-CONTAINING PROTEIN"/>
    <property type="match status" value="1"/>
</dbReference>
<dbReference type="Pfam" id="PF13385">
    <property type="entry name" value="Laminin_G_3"/>
    <property type="match status" value="2"/>
</dbReference>
<reference evidence="5 6" key="1">
    <citation type="journal article" date="2016" name="Nat. Commun.">
        <title>Thousands of microbial genomes shed light on interconnected biogeochemical processes in an aquifer system.</title>
        <authorList>
            <person name="Anantharaman K."/>
            <person name="Brown C.T."/>
            <person name="Hug L.A."/>
            <person name="Sharon I."/>
            <person name="Castelle C.J."/>
            <person name="Probst A.J."/>
            <person name="Thomas B.C."/>
            <person name="Singh A."/>
            <person name="Wilkins M.J."/>
            <person name="Karaoz U."/>
            <person name="Brodie E.L."/>
            <person name="Williams K.H."/>
            <person name="Hubbard S.S."/>
            <person name="Banfield J.F."/>
        </authorList>
    </citation>
    <scope>NUCLEOTIDE SEQUENCE [LARGE SCALE GENOMIC DNA]</scope>
</reference>
<sequence>MKTVICTIFLCFSLLTLSCFEKGYENNPISPNQDTDDNLRNGLIAYYAFSGSAIDSSVCGNHGTIHGATLTSDRFGNPSSAYLFDGSNDYISVLDTASLDLTTELTITAWVRADITPQAVGAPIVCKGTGAGGETYSFDFYADNDLRLYIRPNGSLHQCMLYDWLDQDKVGEWQFLAATIASDGSAKVYANGVVIATSSFPDIIPNDHELTIGGRQSGTGAYDAIFKGALDEIRIYNRALTQVEINTLYHETNDSTHEIDSTLIAYYAFSGSAIDSSIYGNHGIVNGATLTSDRFGNPNYAYLFDGSNDYISVPDTVSLDLTTELTITAWVRADITPQSTGAPILCKGTGAGGETYAFDFYADNDLRLFIRPNEELHECMLYNWLDQDKVGEWQFLAATIASDGSAKVYANGVVIATSSFPVMIPNNHELTIGGRQSGTGAYDAIFKGALDEIKIYNRALSATEIQAVYDTSNAL</sequence>
<protein>
    <recommendedName>
        <fullName evidence="4">LamG-like jellyroll fold domain-containing protein</fullName>
    </recommendedName>
</protein>
<dbReference type="InterPro" id="IPR006558">
    <property type="entry name" value="LamG-like"/>
</dbReference>
<dbReference type="PROSITE" id="PS51257">
    <property type="entry name" value="PROKAR_LIPOPROTEIN"/>
    <property type="match status" value="1"/>
</dbReference>
<evidence type="ECO:0000256" key="1">
    <source>
        <dbReference type="ARBA" id="ARBA00022729"/>
    </source>
</evidence>
<dbReference type="InterPro" id="IPR013320">
    <property type="entry name" value="ConA-like_dom_sf"/>
</dbReference>
<dbReference type="PANTHER" id="PTHR47635">
    <property type="entry name" value="CUB DOMAIN-CONTAINING PROTEIN"/>
    <property type="match status" value="1"/>
</dbReference>
<dbReference type="EMBL" id="MFYX01000011">
    <property type="protein sequence ID" value="OGK07219.1"/>
    <property type="molecule type" value="Genomic_DNA"/>
</dbReference>
<evidence type="ECO:0000259" key="4">
    <source>
        <dbReference type="SMART" id="SM00560"/>
    </source>
</evidence>
<dbReference type="Gene3D" id="2.60.120.200">
    <property type="match status" value="2"/>
</dbReference>
<dbReference type="SUPFAM" id="SSF49899">
    <property type="entry name" value="Concanavalin A-like lectins/glucanases"/>
    <property type="match status" value="2"/>
</dbReference>
<evidence type="ECO:0000256" key="3">
    <source>
        <dbReference type="SAM" id="SignalP"/>
    </source>
</evidence>
<name>A0A1F7FKH5_UNCRA</name>
<feature type="signal peptide" evidence="3">
    <location>
        <begin position="1"/>
        <end position="21"/>
    </location>
</feature>
<comment type="caution">
    <text evidence="5">The sequence shown here is derived from an EMBL/GenBank/DDBJ whole genome shotgun (WGS) entry which is preliminary data.</text>
</comment>
<evidence type="ECO:0000313" key="5">
    <source>
        <dbReference type="EMBL" id="OGK07219.1"/>
    </source>
</evidence>
<dbReference type="AlphaFoldDB" id="A0A1F7FKH5"/>
<dbReference type="SMART" id="SM00560">
    <property type="entry name" value="LamGL"/>
    <property type="match status" value="1"/>
</dbReference>
<gene>
    <name evidence="5" type="ORF">A2519_13910</name>
</gene>
<feature type="domain" description="LamG-like jellyroll fold" evidence="4">
    <location>
        <begin position="103"/>
        <end position="243"/>
    </location>
</feature>
<accession>A0A1F7FKH5</accession>
<organism evidence="5 6">
    <name type="scientific">Candidatus Raymondbacteria bacterium RIFOXYD12_FULL_49_13</name>
    <dbReference type="NCBI Taxonomy" id="1817890"/>
    <lineage>
        <taxon>Bacteria</taxon>
        <taxon>Raymondiibacteriota</taxon>
    </lineage>
</organism>
<proteinExistence type="predicted"/>
<dbReference type="Proteomes" id="UP000179243">
    <property type="component" value="Unassembled WGS sequence"/>
</dbReference>
<keyword evidence="2" id="KW-1015">Disulfide bond</keyword>
<keyword evidence="1 3" id="KW-0732">Signal</keyword>